<protein>
    <recommendedName>
        <fullName evidence="5">DUF4352 domain-containing protein</fullName>
    </recommendedName>
</protein>
<keyword evidence="4" id="KW-1185">Reference proteome</keyword>
<accession>A0A3D9D013</accession>
<evidence type="ECO:0000256" key="2">
    <source>
        <dbReference type="SAM" id="SignalP"/>
    </source>
</evidence>
<keyword evidence="2" id="KW-0732">Signal</keyword>
<dbReference type="OrthoDB" id="1264677at2"/>
<dbReference type="PROSITE" id="PS51257">
    <property type="entry name" value="PROKAR_LIPOPROTEIN"/>
    <property type="match status" value="1"/>
</dbReference>
<organism evidence="3 4">
    <name type="scientific">Epilithonimonas hispanica</name>
    <dbReference type="NCBI Taxonomy" id="358687"/>
    <lineage>
        <taxon>Bacteria</taxon>
        <taxon>Pseudomonadati</taxon>
        <taxon>Bacteroidota</taxon>
        <taxon>Flavobacteriia</taxon>
        <taxon>Flavobacteriales</taxon>
        <taxon>Weeksellaceae</taxon>
        <taxon>Chryseobacterium group</taxon>
        <taxon>Epilithonimonas</taxon>
    </lineage>
</organism>
<dbReference type="RefSeq" id="WP_123902371.1">
    <property type="nucleotide sequence ID" value="NZ_JBHLVV010000052.1"/>
</dbReference>
<comment type="caution">
    <text evidence="3">The sequence shown here is derived from an EMBL/GenBank/DDBJ whole genome shotgun (WGS) entry which is preliminary data.</text>
</comment>
<proteinExistence type="predicted"/>
<reference evidence="3 4" key="1">
    <citation type="journal article" date="2006" name="Int. J. Syst. Evol. Microbiol.">
        <title>Chryseobacterium hispanicum sp. nov., isolated from the drinking water distribution system of Sevilla, Spain.</title>
        <authorList>
            <person name="Gallego V."/>
            <person name="Garcia M.T."/>
            <person name="Ventosa A."/>
        </authorList>
    </citation>
    <scope>NUCLEOTIDE SEQUENCE [LARGE SCALE GENOMIC DNA]</scope>
    <source>
        <strain evidence="3 4">KCTC 22104</strain>
    </source>
</reference>
<evidence type="ECO:0000256" key="1">
    <source>
        <dbReference type="SAM" id="Coils"/>
    </source>
</evidence>
<keyword evidence="1" id="KW-0175">Coiled coil</keyword>
<dbReference type="AlphaFoldDB" id="A0A3D9D013"/>
<evidence type="ECO:0008006" key="5">
    <source>
        <dbReference type="Google" id="ProtNLM"/>
    </source>
</evidence>
<dbReference type="EMBL" id="QNUG01000010">
    <property type="protein sequence ID" value="REC71359.1"/>
    <property type="molecule type" value="Genomic_DNA"/>
</dbReference>
<feature type="coiled-coil region" evidence="1">
    <location>
        <begin position="69"/>
        <end position="103"/>
    </location>
</feature>
<evidence type="ECO:0000313" key="3">
    <source>
        <dbReference type="EMBL" id="REC71359.1"/>
    </source>
</evidence>
<evidence type="ECO:0000313" key="4">
    <source>
        <dbReference type="Proteomes" id="UP000256326"/>
    </source>
</evidence>
<feature type="signal peptide" evidence="2">
    <location>
        <begin position="1"/>
        <end position="21"/>
    </location>
</feature>
<sequence>MKKILLFITALILLSCSNPMNKPYNEETLQTDLKEIVEKKKMSEEDSKTFAGWLILAKLGDKNLKGKTYQEILDEAKNYKKEQEELELKAKAEEKAKADKMQKAATISIFEYNFVPADSDNYEYQDYHLFKYAIKNKSNKEIKALKFHFKIYNALGDEIGDGYEISLTDDRVSPNAIYRGYSMFNSNSYNSDDNKISNANFKDLKFDIITDKIVYTDGSVLE</sequence>
<dbReference type="Proteomes" id="UP000256326">
    <property type="component" value="Unassembled WGS sequence"/>
</dbReference>
<feature type="chain" id="PRO_5017677941" description="DUF4352 domain-containing protein" evidence="2">
    <location>
        <begin position="22"/>
        <end position="222"/>
    </location>
</feature>
<gene>
    <name evidence="3" type="ORF">DRF58_05965</name>
</gene>
<name>A0A3D9D013_9FLAO</name>